<comment type="caution">
    <text evidence="5">The sequence shown here is derived from an EMBL/GenBank/DDBJ whole genome shotgun (WGS) entry which is preliminary data.</text>
</comment>
<accession>A0A2G6KCK1</accession>
<proteinExistence type="inferred from homology"/>
<dbReference type="Proteomes" id="UP000230821">
    <property type="component" value="Unassembled WGS sequence"/>
</dbReference>
<dbReference type="Pfam" id="PF01991">
    <property type="entry name" value="vATP-synt_E"/>
    <property type="match status" value="1"/>
</dbReference>
<dbReference type="AlphaFoldDB" id="A0A2G6KCK1"/>
<evidence type="ECO:0000256" key="4">
    <source>
        <dbReference type="SAM" id="Coils"/>
    </source>
</evidence>
<feature type="coiled-coil region" evidence="4">
    <location>
        <begin position="18"/>
        <end position="49"/>
    </location>
</feature>
<comment type="similarity">
    <text evidence="1">Belongs to the V-ATPase E subunit family.</text>
</comment>
<dbReference type="SUPFAM" id="SSF160527">
    <property type="entry name" value="V-type ATPase subunit E-like"/>
    <property type="match status" value="1"/>
</dbReference>
<dbReference type="GO" id="GO:0046961">
    <property type="term" value="F:proton-transporting ATPase activity, rotational mechanism"/>
    <property type="evidence" value="ECO:0007669"/>
    <property type="project" value="InterPro"/>
</dbReference>
<sequence>MPVETETDFSQAILNEARQEAEGIVDLARREAERILEEARKELEQAYRTESPTAAAQMAKTRFKQLVAAAKLDARKQHLLTQERLIADVWQNVSDQLLLAREDEAYPKLLQRLTHEGIDALDGEQFELIVAQEDRHFITQDFLQALSEQTGTTLALADQSEPDITGVIVQRADKRVRCDNSLQGILLRQEDTLRLEIAKRLFEADGVT</sequence>
<gene>
    <name evidence="5" type="ORF">CSA56_11955</name>
</gene>
<dbReference type="InterPro" id="IPR038495">
    <property type="entry name" value="ATPase_E_C"/>
</dbReference>
<evidence type="ECO:0000313" key="5">
    <source>
        <dbReference type="EMBL" id="PIE33387.1"/>
    </source>
</evidence>
<protein>
    <recommendedName>
        <fullName evidence="7">V-type proton ATPase subunit E</fullName>
    </recommendedName>
</protein>
<evidence type="ECO:0008006" key="7">
    <source>
        <dbReference type="Google" id="ProtNLM"/>
    </source>
</evidence>
<evidence type="ECO:0000256" key="2">
    <source>
        <dbReference type="ARBA" id="ARBA00022448"/>
    </source>
</evidence>
<dbReference type="InterPro" id="IPR002842">
    <property type="entry name" value="ATPase_V1_Esu"/>
</dbReference>
<dbReference type="GO" id="GO:0033178">
    <property type="term" value="C:proton-transporting two-sector ATPase complex, catalytic domain"/>
    <property type="evidence" value="ECO:0007669"/>
    <property type="project" value="InterPro"/>
</dbReference>
<keyword evidence="2" id="KW-0813">Transport</keyword>
<organism evidence="5 6">
    <name type="scientific">candidate division KSB3 bacterium</name>
    <dbReference type="NCBI Taxonomy" id="2044937"/>
    <lineage>
        <taxon>Bacteria</taxon>
        <taxon>candidate division KSB3</taxon>
    </lineage>
</organism>
<evidence type="ECO:0000256" key="3">
    <source>
        <dbReference type="ARBA" id="ARBA00023065"/>
    </source>
</evidence>
<dbReference type="Gene3D" id="1.20.5.620">
    <property type="entry name" value="F1F0 ATP synthase subunit B, membrane domain"/>
    <property type="match status" value="1"/>
</dbReference>
<dbReference type="EMBL" id="PDSK01000099">
    <property type="protein sequence ID" value="PIE33387.1"/>
    <property type="molecule type" value="Genomic_DNA"/>
</dbReference>
<name>A0A2G6KCK1_9BACT</name>
<keyword evidence="4" id="KW-0175">Coiled coil</keyword>
<dbReference type="Gene3D" id="3.30.2320.30">
    <property type="entry name" value="ATP synthase, E subunit, C-terminal"/>
    <property type="match status" value="1"/>
</dbReference>
<keyword evidence="3" id="KW-0406">Ion transport</keyword>
<evidence type="ECO:0000313" key="6">
    <source>
        <dbReference type="Proteomes" id="UP000230821"/>
    </source>
</evidence>
<reference evidence="5 6" key="1">
    <citation type="submission" date="2017-10" db="EMBL/GenBank/DDBJ databases">
        <title>Novel microbial diversity and functional potential in the marine mammal oral microbiome.</title>
        <authorList>
            <person name="Dudek N.K."/>
            <person name="Sun C.L."/>
            <person name="Burstein D."/>
            <person name="Kantor R.S."/>
            <person name="Aliaga Goltsman D.S."/>
            <person name="Bik E.M."/>
            <person name="Thomas B.C."/>
            <person name="Banfield J.F."/>
            <person name="Relman D.A."/>
        </authorList>
    </citation>
    <scope>NUCLEOTIDE SEQUENCE [LARGE SCALE GENOMIC DNA]</scope>
    <source>
        <strain evidence="5">DOLJORAL78_47_16</strain>
    </source>
</reference>
<evidence type="ECO:0000256" key="1">
    <source>
        <dbReference type="ARBA" id="ARBA00005901"/>
    </source>
</evidence>